<evidence type="ECO:0000313" key="2">
    <source>
        <dbReference type="EMBL" id="QEG37055.1"/>
    </source>
</evidence>
<dbReference type="PANTHER" id="PTHR43441">
    <property type="entry name" value="RIBOSOMAL-PROTEIN-SERINE ACETYLTRANSFERASE"/>
    <property type="match status" value="1"/>
</dbReference>
<dbReference type="KEGG" id="bgok:Pr1d_43950"/>
<gene>
    <name evidence="2" type="primary">ydaF</name>
    <name evidence="2" type="ORF">Pr1d_43950</name>
</gene>
<evidence type="ECO:0000313" key="3">
    <source>
        <dbReference type="Proteomes" id="UP000323917"/>
    </source>
</evidence>
<keyword evidence="3" id="KW-1185">Reference proteome</keyword>
<dbReference type="InterPro" id="IPR000182">
    <property type="entry name" value="GNAT_dom"/>
</dbReference>
<dbReference type="PROSITE" id="PS51186">
    <property type="entry name" value="GNAT"/>
    <property type="match status" value="1"/>
</dbReference>
<dbReference type="OrthoDB" id="9799321at2"/>
<dbReference type="Proteomes" id="UP000323917">
    <property type="component" value="Chromosome"/>
</dbReference>
<sequence length="178" mass="20594">MSKVVSLRHYQPSDIDAIWEAVEESKRELARWLAWCHDEYSCEDVRAWVEGRPAAWDNNEEWGFVVEDENERLLGVCGIHRIAMKHRVGELGYWVRTSATGQGTATQAARQICEWAFREQSLHRIEIFVDVENLPSQRVATRIGGVCEGTLRERLFVQDQPHDCKLFAVLRDTHVESD</sequence>
<dbReference type="GO" id="GO:1990189">
    <property type="term" value="F:protein N-terminal-serine acetyltransferase activity"/>
    <property type="evidence" value="ECO:0007669"/>
    <property type="project" value="TreeGrafter"/>
</dbReference>
<dbReference type="GO" id="GO:0005737">
    <property type="term" value="C:cytoplasm"/>
    <property type="evidence" value="ECO:0007669"/>
    <property type="project" value="TreeGrafter"/>
</dbReference>
<evidence type="ECO:0000259" key="1">
    <source>
        <dbReference type="PROSITE" id="PS51186"/>
    </source>
</evidence>
<dbReference type="Gene3D" id="3.40.630.30">
    <property type="match status" value="1"/>
</dbReference>
<keyword evidence="2" id="KW-0012">Acyltransferase</keyword>
<dbReference type="InterPro" id="IPR051908">
    <property type="entry name" value="Ribosomal_N-acetyltransferase"/>
</dbReference>
<proteinExistence type="predicted"/>
<keyword evidence="2" id="KW-0808">Transferase</keyword>
<organism evidence="2 3">
    <name type="scientific">Bythopirellula goksoeyrii</name>
    <dbReference type="NCBI Taxonomy" id="1400387"/>
    <lineage>
        <taxon>Bacteria</taxon>
        <taxon>Pseudomonadati</taxon>
        <taxon>Planctomycetota</taxon>
        <taxon>Planctomycetia</taxon>
        <taxon>Pirellulales</taxon>
        <taxon>Lacipirellulaceae</taxon>
        <taxon>Bythopirellula</taxon>
    </lineage>
</organism>
<name>A0A5B9QHB1_9BACT</name>
<dbReference type="EMBL" id="CP042913">
    <property type="protein sequence ID" value="QEG37055.1"/>
    <property type="molecule type" value="Genomic_DNA"/>
</dbReference>
<dbReference type="RefSeq" id="WP_148075334.1">
    <property type="nucleotide sequence ID" value="NZ_CP042913.1"/>
</dbReference>
<feature type="domain" description="N-acetyltransferase" evidence="1">
    <location>
        <begin position="5"/>
        <end position="173"/>
    </location>
</feature>
<reference evidence="2 3" key="1">
    <citation type="submission" date="2019-08" db="EMBL/GenBank/DDBJ databases">
        <title>Deep-cultivation of Planctomycetes and their phenomic and genomic characterization uncovers novel biology.</title>
        <authorList>
            <person name="Wiegand S."/>
            <person name="Jogler M."/>
            <person name="Boedeker C."/>
            <person name="Pinto D."/>
            <person name="Vollmers J."/>
            <person name="Rivas-Marin E."/>
            <person name="Kohn T."/>
            <person name="Peeters S.H."/>
            <person name="Heuer A."/>
            <person name="Rast P."/>
            <person name="Oberbeckmann S."/>
            <person name="Bunk B."/>
            <person name="Jeske O."/>
            <person name="Meyerdierks A."/>
            <person name="Storesund J.E."/>
            <person name="Kallscheuer N."/>
            <person name="Luecker S."/>
            <person name="Lage O.M."/>
            <person name="Pohl T."/>
            <person name="Merkel B.J."/>
            <person name="Hornburger P."/>
            <person name="Mueller R.-W."/>
            <person name="Bruemmer F."/>
            <person name="Labrenz M."/>
            <person name="Spormann A.M."/>
            <person name="Op den Camp H."/>
            <person name="Overmann J."/>
            <person name="Amann R."/>
            <person name="Jetten M.S.M."/>
            <person name="Mascher T."/>
            <person name="Medema M.H."/>
            <person name="Devos D.P."/>
            <person name="Kaster A.-K."/>
            <person name="Ovreas L."/>
            <person name="Rohde M."/>
            <person name="Galperin M.Y."/>
            <person name="Jogler C."/>
        </authorList>
    </citation>
    <scope>NUCLEOTIDE SEQUENCE [LARGE SCALE GENOMIC DNA]</scope>
    <source>
        <strain evidence="2 3">Pr1d</strain>
    </source>
</reference>
<dbReference type="InterPro" id="IPR016181">
    <property type="entry name" value="Acyl_CoA_acyltransferase"/>
</dbReference>
<dbReference type="GO" id="GO:0008999">
    <property type="term" value="F:protein-N-terminal-alanine acetyltransferase activity"/>
    <property type="evidence" value="ECO:0007669"/>
    <property type="project" value="TreeGrafter"/>
</dbReference>
<dbReference type="CDD" id="cd04301">
    <property type="entry name" value="NAT_SF"/>
    <property type="match status" value="1"/>
</dbReference>
<dbReference type="PANTHER" id="PTHR43441:SF10">
    <property type="entry name" value="ACETYLTRANSFERASE"/>
    <property type="match status" value="1"/>
</dbReference>
<protein>
    <submittedName>
        <fullName evidence="2">Ribosomal N-acetyltransferase YdaF</fullName>
        <ecNumber evidence="2">2.3.1.-</ecNumber>
    </submittedName>
</protein>
<accession>A0A5B9QHB1</accession>
<dbReference type="SUPFAM" id="SSF55729">
    <property type="entry name" value="Acyl-CoA N-acyltransferases (Nat)"/>
    <property type="match status" value="1"/>
</dbReference>
<dbReference type="Pfam" id="PF13302">
    <property type="entry name" value="Acetyltransf_3"/>
    <property type="match status" value="1"/>
</dbReference>
<dbReference type="EC" id="2.3.1.-" evidence="2"/>
<dbReference type="AlphaFoldDB" id="A0A5B9QHB1"/>